<accession>A0A0L7AP12</accession>
<evidence type="ECO:0000313" key="1">
    <source>
        <dbReference type="EMBL" id="TJQ18522.1"/>
    </source>
</evidence>
<dbReference type="SMART" id="SM00773">
    <property type="entry name" value="WGR"/>
    <property type="match status" value="1"/>
</dbReference>
<gene>
    <name evidence="1" type="ORF">C9Z68_02405</name>
</gene>
<dbReference type="PANTHER" id="PTHR30634">
    <property type="entry name" value="OUTER MEMBRANE LOLAB LIPOPROTEIN INSERTION APPARATUS"/>
    <property type="match status" value="1"/>
</dbReference>
<sequence length="244" mass="28190">MKKCFIYNDEKSNKFWWIDYEGDSLAINYGKVGNIGKFQTKEFDNEEQCLKEASKLIAAKMKKGYQEDPNFNYMDRYYFDDEEIGLHVKTSHPNFQCHFTDPLYVCCWDEESPFGSDEGADALNVLENSLRKEPDLDCADFPQMLIETIWGMKYIAMESILEEDIRAQLLADEMSTIQSNMITYATAFGQIKVMGKISHKLKKMGLNALARHQLTAKILQWGDGQDSPILQKMIDDLTTFPHEN</sequence>
<proteinExistence type="predicted"/>
<dbReference type="Gene3D" id="2.20.140.10">
    <property type="entry name" value="WGR domain"/>
    <property type="match status" value="1"/>
</dbReference>
<dbReference type="InterPro" id="IPR050458">
    <property type="entry name" value="LolB"/>
</dbReference>
<dbReference type="PANTHER" id="PTHR30634:SF13">
    <property type="entry name" value="PROTEIN YEHF"/>
    <property type="match status" value="1"/>
</dbReference>
<reference evidence="1 2" key="1">
    <citation type="submission" date="2018-12" db="EMBL/GenBank/DDBJ databases">
        <title>Food and Water Safety Consortium.</title>
        <authorList>
            <person name="Tyson S."/>
            <person name="Peterson C.-L."/>
            <person name="Olson A."/>
            <person name="Tyler S."/>
            <person name="Cabral J."/>
            <person name="Lynch T."/>
            <person name="Knox N."/>
            <person name="Van Domselaar G."/>
            <person name="Graham M."/>
        </authorList>
    </citation>
    <scope>NUCLEOTIDE SEQUENCE [LARGE SCALE GENOMIC DNA]</scope>
    <source>
        <strain evidence="1 2">FWSEC0118</strain>
    </source>
</reference>
<dbReference type="InterPro" id="IPR008893">
    <property type="entry name" value="WGR_domain"/>
</dbReference>
<dbReference type="RefSeq" id="WP_000710496.1">
    <property type="nucleotide sequence ID" value="NZ_CP169309.1"/>
</dbReference>
<protein>
    <submittedName>
        <fullName evidence="1">WGR domain-containing protein</fullName>
    </submittedName>
</protein>
<dbReference type="Pfam" id="PF05406">
    <property type="entry name" value="WGR"/>
    <property type="match status" value="1"/>
</dbReference>
<dbReference type="PROSITE" id="PS51977">
    <property type="entry name" value="WGR"/>
    <property type="match status" value="1"/>
</dbReference>
<comment type="caution">
    <text evidence="1">The sequence shown here is derived from an EMBL/GenBank/DDBJ whole genome shotgun (WGS) entry which is preliminary data.</text>
</comment>
<dbReference type="AlphaFoldDB" id="A0A0L7AP12"/>
<evidence type="ECO:0000313" key="2">
    <source>
        <dbReference type="Proteomes" id="UP000309937"/>
    </source>
</evidence>
<dbReference type="InterPro" id="IPR049809">
    <property type="entry name" value="YehF/YfeS-like_WGR"/>
</dbReference>
<dbReference type="SUPFAM" id="SSF142921">
    <property type="entry name" value="WGR domain-like"/>
    <property type="match status" value="1"/>
</dbReference>
<dbReference type="CDD" id="cd07996">
    <property type="entry name" value="WGR_MMR_like"/>
    <property type="match status" value="1"/>
</dbReference>
<organism evidence="1 2">
    <name type="scientific">Escherichia coli</name>
    <dbReference type="NCBI Taxonomy" id="562"/>
    <lineage>
        <taxon>Bacteria</taxon>
        <taxon>Pseudomonadati</taxon>
        <taxon>Pseudomonadota</taxon>
        <taxon>Gammaproteobacteria</taxon>
        <taxon>Enterobacterales</taxon>
        <taxon>Enterobacteriaceae</taxon>
        <taxon>Escherichia</taxon>
    </lineage>
</organism>
<name>A0A0L7AP12_ECOLX</name>
<dbReference type="Proteomes" id="UP000309937">
    <property type="component" value="Unassembled WGS sequence"/>
</dbReference>
<dbReference type="InterPro" id="IPR036930">
    <property type="entry name" value="WGR_dom_sf"/>
</dbReference>
<dbReference type="EMBL" id="RRGJ01000002">
    <property type="protein sequence ID" value="TJQ18522.1"/>
    <property type="molecule type" value="Genomic_DNA"/>
</dbReference>